<dbReference type="HOGENOM" id="CLU_3072493_0_0_1"/>
<protein>
    <submittedName>
        <fullName evidence="1">Uncharacterized protein</fullName>
    </submittedName>
</protein>
<dbReference type="Gramene" id="PGSC0003DMT400070958">
    <property type="protein sequence ID" value="PGSC0003DMT400070958"/>
    <property type="gene ID" value="PGSC0003DMG400027593"/>
</dbReference>
<reference evidence="1" key="2">
    <citation type="submission" date="2015-06" db="UniProtKB">
        <authorList>
            <consortium name="EnsemblPlants"/>
        </authorList>
    </citation>
    <scope>IDENTIFICATION</scope>
    <source>
        <strain evidence="1">DM1-3 516 R44</strain>
    </source>
</reference>
<organism evidence="1 2">
    <name type="scientific">Solanum tuberosum</name>
    <name type="common">Potato</name>
    <dbReference type="NCBI Taxonomy" id="4113"/>
    <lineage>
        <taxon>Eukaryota</taxon>
        <taxon>Viridiplantae</taxon>
        <taxon>Streptophyta</taxon>
        <taxon>Embryophyta</taxon>
        <taxon>Tracheophyta</taxon>
        <taxon>Spermatophyta</taxon>
        <taxon>Magnoliopsida</taxon>
        <taxon>eudicotyledons</taxon>
        <taxon>Gunneridae</taxon>
        <taxon>Pentapetalae</taxon>
        <taxon>asterids</taxon>
        <taxon>lamiids</taxon>
        <taxon>Solanales</taxon>
        <taxon>Solanaceae</taxon>
        <taxon>Solanoideae</taxon>
        <taxon>Solaneae</taxon>
        <taxon>Solanum</taxon>
    </lineage>
</organism>
<keyword evidence="2" id="KW-1185">Reference proteome</keyword>
<dbReference type="EnsemblPlants" id="PGSC0003DMT400070958">
    <property type="protein sequence ID" value="PGSC0003DMT400070958"/>
    <property type="gene ID" value="PGSC0003DMG400027593"/>
</dbReference>
<accession>M1CN09</accession>
<proteinExistence type="predicted"/>
<evidence type="ECO:0000313" key="1">
    <source>
        <dbReference type="EnsemblPlants" id="PGSC0003DMT400070958"/>
    </source>
</evidence>
<reference evidence="2" key="1">
    <citation type="journal article" date="2011" name="Nature">
        <title>Genome sequence and analysis of the tuber crop potato.</title>
        <authorList>
            <consortium name="The Potato Genome Sequencing Consortium"/>
        </authorList>
    </citation>
    <scope>NUCLEOTIDE SEQUENCE [LARGE SCALE GENOMIC DNA]</scope>
    <source>
        <strain evidence="2">cv. DM1-3 516 R44</strain>
    </source>
</reference>
<gene>
    <name evidence="1" type="primary">LOC102584770</name>
</gene>
<dbReference type="ExpressionAtlas" id="M1CN09">
    <property type="expression patterns" value="baseline"/>
</dbReference>
<dbReference type="Proteomes" id="UP000011115">
    <property type="component" value="Unassembled WGS sequence"/>
</dbReference>
<dbReference type="AlphaFoldDB" id="M1CN09"/>
<sequence>MIYQLCRDFVFGPFILPLANLVQLSKHLSSRKTREEKERTPVFAQVIYVVQTV</sequence>
<evidence type="ECO:0000313" key="2">
    <source>
        <dbReference type="Proteomes" id="UP000011115"/>
    </source>
</evidence>
<name>M1CN09_SOLTU</name>
<dbReference type="OrthoDB" id="9049620at2759"/>